<evidence type="ECO:0000313" key="9">
    <source>
        <dbReference type="Proteomes" id="UP000032544"/>
    </source>
</evidence>
<dbReference type="InterPro" id="IPR033985">
    <property type="entry name" value="SusD-like_N"/>
</dbReference>
<comment type="subcellular location">
    <subcellularLocation>
        <location evidence="1">Cell outer membrane</location>
    </subcellularLocation>
</comment>
<reference evidence="8 9" key="1">
    <citation type="submission" date="2014-09" db="EMBL/GenBank/DDBJ databases">
        <title>Draft Genome Sequence of Draconibacterium sp. JN14CK-3.</title>
        <authorList>
            <person name="Dong C."/>
            <person name="Lai Q."/>
            <person name="Shao Z."/>
        </authorList>
    </citation>
    <scope>NUCLEOTIDE SEQUENCE [LARGE SCALE GENOMIC DNA]</scope>
    <source>
        <strain evidence="8 9">JN14CK-3</strain>
    </source>
</reference>
<keyword evidence="5" id="KW-0998">Cell outer membrane</keyword>
<evidence type="ECO:0000256" key="4">
    <source>
        <dbReference type="ARBA" id="ARBA00023136"/>
    </source>
</evidence>
<organism evidence="8 9">
    <name type="scientific">Draconibacterium sediminis</name>
    <dbReference type="NCBI Taxonomy" id="1544798"/>
    <lineage>
        <taxon>Bacteria</taxon>
        <taxon>Pseudomonadati</taxon>
        <taxon>Bacteroidota</taxon>
        <taxon>Bacteroidia</taxon>
        <taxon>Marinilabiliales</taxon>
        <taxon>Prolixibacteraceae</taxon>
        <taxon>Draconibacterium</taxon>
    </lineage>
</organism>
<protein>
    <recommendedName>
        <fullName evidence="10">Carbohydrate-binding protein SusD</fullName>
    </recommendedName>
</protein>
<keyword evidence="3" id="KW-0732">Signal</keyword>
<keyword evidence="4" id="KW-0472">Membrane</keyword>
<evidence type="ECO:0008006" key="10">
    <source>
        <dbReference type="Google" id="ProtNLM"/>
    </source>
</evidence>
<dbReference type="EMBL" id="JRHC01000001">
    <property type="protein sequence ID" value="KJF45183.1"/>
    <property type="molecule type" value="Genomic_DNA"/>
</dbReference>
<dbReference type="GO" id="GO:0009279">
    <property type="term" value="C:cell outer membrane"/>
    <property type="evidence" value="ECO:0007669"/>
    <property type="project" value="UniProtKB-SubCell"/>
</dbReference>
<comment type="similarity">
    <text evidence="2">Belongs to the SusD family.</text>
</comment>
<dbReference type="Pfam" id="PF14322">
    <property type="entry name" value="SusD-like_3"/>
    <property type="match status" value="1"/>
</dbReference>
<dbReference type="RefSeq" id="WP_045027114.1">
    <property type="nucleotide sequence ID" value="NZ_JRHC01000001.1"/>
</dbReference>
<dbReference type="InterPro" id="IPR012944">
    <property type="entry name" value="SusD_RagB_dom"/>
</dbReference>
<dbReference type="Proteomes" id="UP000032544">
    <property type="component" value="Unassembled WGS sequence"/>
</dbReference>
<evidence type="ECO:0000256" key="2">
    <source>
        <dbReference type="ARBA" id="ARBA00006275"/>
    </source>
</evidence>
<evidence type="ECO:0000256" key="1">
    <source>
        <dbReference type="ARBA" id="ARBA00004442"/>
    </source>
</evidence>
<feature type="domain" description="SusD-like N-terminal" evidence="7">
    <location>
        <begin position="90"/>
        <end position="217"/>
    </location>
</feature>
<evidence type="ECO:0000256" key="3">
    <source>
        <dbReference type="ARBA" id="ARBA00022729"/>
    </source>
</evidence>
<evidence type="ECO:0000256" key="5">
    <source>
        <dbReference type="ARBA" id="ARBA00023237"/>
    </source>
</evidence>
<proteinExistence type="inferred from homology"/>
<dbReference type="STRING" id="1544798.LH29_07235"/>
<dbReference type="InterPro" id="IPR011990">
    <property type="entry name" value="TPR-like_helical_dom_sf"/>
</dbReference>
<dbReference type="AlphaFoldDB" id="A0A0D8JH43"/>
<keyword evidence="9" id="KW-1185">Reference proteome</keyword>
<feature type="domain" description="RagB/SusD" evidence="6">
    <location>
        <begin position="257"/>
        <end position="495"/>
    </location>
</feature>
<dbReference type="Gene3D" id="1.25.40.390">
    <property type="match status" value="1"/>
</dbReference>
<dbReference type="OrthoDB" id="1109873at2"/>
<gene>
    <name evidence="8" type="ORF">LH29_07235</name>
</gene>
<dbReference type="SUPFAM" id="SSF48452">
    <property type="entry name" value="TPR-like"/>
    <property type="match status" value="1"/>
</dbReference>
<evidence type="ECO:0000259" key="6">
    <source>
        <dbReference type="Pfam" id="PF07980"/>
    </source>
</evidence>
<comment type="caution">
    <text evidence="8">The sequence shown here is derived from an EMBL/GenBank/DDBJ whole genome shotgun (WGS) entry which is preliminary data.</text>
</comment>
<dbReference type="PROSITE" id="PS51257">
    <property type="entry name" value="PROKAR_LIPOPROTEIN"/>
    <property type="match status" value="1"/>
</dbReference>
<dbReference type="Pfam" id="PF07980">
    <property type="entry name" value="SusD_RagB"/>
    <property type="match status" value="1"/>
</dbReference>
<evidence type="ECO:0000313" key="8">
    <source>
        <dbReference type="EMBL" id="KJF45183.1"/>
    </source>
</evidence>
<dbReference type="PATRIC" id="fig|1544798.3.peg.1453"/>
<sequence length="496" mass="57102">MKKYIIIITVILMTAYGCNDQLELYNPNEISENTFWTSESDAELALTGVYNTLQAGTVYGARFREFDGFGGIGYFQWQTDGLIITEGGATTENDYYNIIWKGYYNVVNRANLVIDNVQADIDGLSDNRANQIEAEAKFVRALAYLTLTMLYRDVPLIAHEQKFSERFVEKASQSEIVKIIYDDVDFAVNNLPDSWNGDDSGRVDKWGALALKARAHLYFKDWTVAGNAAKEIIDGGRFSLFPDFGKLFSVEAEGNEESIFAIRFESGLGEGEAFSGTYKRVTRGTMRPLPEYINAFYCTDGLPIDQSPLYNPSSMNFNNRDPRLDFSVLYKTEKWVDNLPINSNSPTGYDIQKYQRNVLGEYNDGPQDFMVFRYADVLLMRAEALIEQNILTQEVYDLIDLVRQRPSVNMPKIKNIEGTGLSQKELREILHHERTVEFGFEGLNFFDLKRWDKLEEIYRSVIFHNRVYMEGRTEVWPIPQREIDNNPNLEQHSEWK</sequence>
<accession>A0A0D8JH43</accession>
<name>A0A0D8JH43_9BACT</name>
<evidence type="ECO:0000259" key="7">
    <source>
        <dbReference type="Pfam" id="PF14322"/>
    </source>
</evidence>